<accession>A0ABV6MHX7</accession>
<dbReference type="RefSeq" id="WP_377262640.1">
    <property type="nucleotide sequence ID" value="NZ_JBHLUH010000104.1"/>
</dbReference>
<evidence type="ECO:0000313" key="2">
    <source>
        <dbReference type="EMBL" id="MFC0534154.1"/>
    </source>
</evidence>
<dbReference type="Proteomes" id="UP001589867">
    <property type="component" value="Unassembled WGS sequence"/>
</dbReference>
<protein>
    <submittedName>
        <fullName evidence="2">Uncharacterized protein</fullName>
    </submittedName>
</protein>
<gene>
    <name evidence="2" type="ORF">ACFFIA_41855</name>
</gene>
<name>A0ABV6MHX7_9ACTN</name>
<feature type="region of interest" description="Disordered" evidence="1">
    <location>
        <begin position="575"/>
        <end position="612"/>
    </location>
</feature>
<reference evidence="2 3" key="1">
    <citation type="submission" date="2024-09" db="EMBL/GenBank/DDBJ databases">
        <authorList>
            <person name="Sun Q."/>
            <person name="Mori K."/>
        </authorList>
    </citation>
    <scope>NUCLEOTIDE SEQUENCE [LARGE SCALE GENOMIC DNA]</scope>
    <source>
        <strain evidence="2 3">TBRC 3947</strain>
    </source>
</reference>
<keyword evidence="3" id="KW-1185">Reference proteome</keyword>
<organism evidence="2 3">
    <name type="scientific">Phytohabitans kaempferiae</name>
    <dbReference type="NCBI Taxonomy" id="1620943"/>
    <lineage>
        <taxon>Bacteria</taxon>
        <taxon>Bacillati</taxon>
        <taxon>Actinomycetota</taxon>
        <taxon>Actinomycetes</taxon>
        <taxon>Micromonosporales</taxon>
        <taxon>Micromonosporaceae</taxon>
    </lineage>
</organism>
<proteinExistence type="predicted"/>
<evidence type="ECO:0000256" key="1">
    <source>
        <dbReference type="SAM" id="MobiDB-lite"/>
    </source>
</evidence>
<dbReference type="EMBL" id="JBHLUH010000104">
    <property type="protein sequence ID" value="MFC0534154.1"/>
    <property type="molecule type" value="Genomic_DNA"/>
</dbReference>
<comment type="caution">
    <text evidence="2">The sequence shown here is derived from an EMBL/GenBank/DDBJ whole genome shotgun (WGS) entry which is preliminary data.</text>
</comment>
<sequence length="612" mass="63969">MESERTPTPFPAPAGSLFLRHYDRLARIAYLVGPPGRGPQGRLVRAHRDVQRSLPWRSGAELTYPEMRLRVLRAATRPRWPRLPVLITWAWHTTVSGGIAYRTVTDGLARLGARGRAAYVLVVVEGLTRADSLAVMRELGWSDAEEAMTAAAALVARLRDEHGLSGGQQRALLAESPADPTVVRLRAPDPLGVRLLRAGRIAAVAVVVLAAALVAGLRSGPSNQDQAGVRGAAPAEPTVARVPADVWTGTSEFTLAAWPTRGSRAGDEALVQAASSAWQVGGAGDRAVTVTASAGAAQDPPVGAPRLLFAGPVDGVPVVVLADATRVATYAQPPNGKPTLTIGPAPEHDEYAASALRVPAGDGKARYLLAPWATGAQVRALNGSGWRDVAARDGLTEAVTVPAAGRCWNGPLLRIKSTLVGQGLPFTLGDFGTSGLAHLMYIPPGAPGPIARPHEFDATGGPGLWGRLGCALTDTPGRGAGSVTAWELWRGRLPQGTASLVCLRTAEPGSANLVTAVVVTGSSTVVAAATGTRLCSRYARDVVVSWWIRKADGQWYHIAAGSHAVRRISVRTSAGSRQGSTPVVSGPWARRPAGEVTVEAKNDRGQAVPVLQ</sequence>
<evidence type="ECO:0000313" key="3">
    <source>
        <dbReference type="Proteomes" id="UP001589867"/>
    </source>
</evidence>